<sequence>MGCGSSASVFKDEGAGKPMAVNSVAVTPTATKRKVRTTAVVDWKPEIIQADRGLYFLGERRGVAEEVSTDKAPVWQCGSMPPCCKQTWRAAEKFKFAVDMKKMRAPAKRSSPAPGRWGPKVQRD</sequence>
<feature type="region of interest" description="Disordered" evidence="1">
    <location>
        <begin position="103"/>
        <end position="124"/>
    </location>
</feature>
<protein>
    <submittedName>
        <fullName evidence="2">Uncharacterized protein</fullName>
    </submittedName>
</protein>
<gene>
    <name evidence="2" type="ORF">AK812_SmicGene27755</name>
</gene>
<dbReference type="AlphaFoldDB" id="A0A1Q9D637"/>
<dbReference type="OrthoDB" id="10464449at2759"/>
<name>A0A1Q9D637_SYMMI</name>
<dbReference type="EMBL" id="LSRX01000700">
    <property type="protein sequence ID" value="OLP90640.1"/>
    <property type="molecule type" value="Genomic_DNA"/>
</dbReference>
<accession>A0A1Q9D637</accession>
<comment type="caution">
    <text evidence="2">The sequence shown here is derived from an EMBL/GenBank/DDBJ whole genome shotgun (WGS) entry which is preliminary data.</text>
</comment>
<keyword evidence="3" id="KW-1185">Reference proteome</keyword>
<proteinExistence type="predicted"/>
<dbReference type="Proteomes" id="UP000186817">
    <property type="component" value="Unassembled WGS sequence"/>
</dbReference>
<evidence type="ECO:0000313" key="3">
    <source>
        <dbReference type="Proteomes" id="UP000186817"/>
    </source>
</evidence>
<organism evidence="2 3">
    <name type="scientific">Symbiodinium microadriaticum</name>
    <name type="common">Dinoflagellate</name>
    <name type="synonym">Zooxanthella microadriatica</name>
    <dbReference type="NCBI Taxonomy" id="2951"/>
    <lineage>
        <taxon>Eukaryota</taxon>
        <taxon>Sar</taxon>
        <taxon>Alveolata</taxon>
        <taxon>Dinophyceae</taxon>
        <taxon>Suessiales</taxon>
        <taxon>Symbiodiniaceae</taxon>
        <taxon>Symbiodinium</taxon>
    </lineage>
</organism>
<evidence type="ECO:0000256" key="1">
    <source>
        <dbReference type="SAM" id="MobiDB-lite"/>
    </source>
</evidence>
<evidence type="ECO:0000313" key="2">
    <source>
        <dbReference type="EMBL" id="OLP90640.1"/>
    </source>
</evidence>
<reference evidence="2 3" key="1">
    <citation type="submission" date="2016-02" db="EMBL/GenBank/DDBJ databases">
        <title>Genome analysis of coral dinoflagellate symbionts highlights evolutionary adaptations to a symbiotic lifestyle.</title>
        <authorList>
            <person name="Aranda M."/>
            <person name="Li Y."/>
            <person name="Liew Y.J."/>
            <person name="Baumgarten S."/>
            <person name="Simakov O."/>
            <person name="Wilson M."/>
            <person name="Piel J."/>
            <person name="Ashoor H."/>
            <person name="Bougouffa S."/>
            <person name="Bajic V.B."/>
            <person name="Ryu T."/>
            <person name="Ravasi T."/>
            <person name="Bayer T."/>
            <person name="Micklem G."/>
            <person name="Kim H."/>
            <person name="Bhak J."/>
            <person name="Lajeunesse T.C."/>
            <person name="Voolstra C.R."/>
        </authorList>
    </citation>
    <scope>NUCLEOTIDE SEQUENCE [LARGE SCALE GENOMIC DNA]</scope>
    <source>
        <strain evidence="2 3">CCMP2467</strain>
    </source>
</reference>